<evidence type="ECO:0000256" key="1">
    <source>
        <dbReference type="ARBA" id="ARBA00023015"/>
    </source>
</evidence>
<organism evidence="5 6">
    <name type="scientific">Pseudorhizobium flavum</name>
    <dbReference type="NCBI Taxonomy" id="1335061"/>
    <lineage>
        <taxon>Bacteria</taxon>
        <taxon>Pseudomonadati</taxon>
        <taxon>Pseudomonadota</taxon>
        <taxon>Alphaproteobacteria</taxon>
        <taxon>Hyphomicrobiales</taxon>
        <taxon>Rhizobiaceae</taxon>
        <taxon>Rhizobium/Agrobacterium group</taxon>
        <taxon>Pseudorhizobium</taxon>
    </lineage>
</organism>
<feature type="domain" description="HTH arsR-type" evidence="4">
    <location>
        <begin position="14"/>
        <end position="108"/>
    </location>
</feature>
<dbReference type="InterPro" id="IPR036388">
    <property type="entry name" value="WH-like_DNA-bd_sf"/>
</dbReference>
<sequence>MADMSSETELMLRVDTRVVQLRAKLFRGLGDSSRLAILDALRAGPRSVGEIVASTGLSQPNASNHLRCLNECGLVAGEQRGRFVHYRLSDPHLETLLSLADELVAGPAQGVYPCRNYEPGKSD</sequence>
<dbReference type="AlphaFoldDB" id="A0A7X0DFT8"/>
<dbReference type="InterPro" id="IPR051011">
    <property type="entry name" value="Metal_resp_trans_reg"/>
</dbReference>
<dbReference type="PROSITE" id="PS50987">
    <property type="entry name" value="HTH_ARSR_2"/>
    <property type="match status" value="1"/>
</dbReference>
<dbReference type="GO" id="GO:0003677">
    <property type="term" value="F:DNA binding"/>
    <property type="evidence" value="ECO:0007669"/>
    <property type="project" value="UniProtKB-KW"/>
</dbReference>
<dbReference type="RefSeq" id="WP_413037889.1">
    <property type="nucleotide sequence ID" value="NZ_CANLQM010000015.1"/>
</dbReference>
<dbReference type="Proteomes" id="UP000535501">
    <property type="component" value="Unassembled WGS sequence"/>
</dbReference>
<dbReference type="InterPro" id="IPR001845">
    <property type="entry name" value="HTH_ArsR_DNA-bd_dom"/>
</dbReference>
<dbReference type="PANTHER" id="PTHR43132">
    <property type="entry name" value="ARSENICAL RESISTANCE OPERON REPRESSOR ARSR-RELATED"/>
    <property type="match status" value="1"/>
</dbReference>
<evidence type="ECO:0000313" key="5">
    <source>
        <dbReference type="EMBL" id="MBB6182466.1"/>
    </source>
</evidence>
<evidence type="ECO:0000313" key="6">
    <source>
        <dbReference type="Proteomes" id="UP000535501"/>
    </source>
</evidence>
<dbReference type="Pfam" id="PF01022">
    <property type="entry name" value="HTH_5"/>
    <property type="match status" value="1"/>
</dbReference>
<dbReference type="CDD" id="cd00090">
    <property type="entry name" value="HTH_ARSR"/>
    <property type="match status" value="1"/>
</dbReference>
<keyword evidence="3" id="KW-0804">Transcription</keyword>
<comment type="caution">
    <text evidence="5">The sequence shown here is derived from an EMBL/GenBank/DDBJ whole genome shotgun (WGS) entry which is preliminary data.</text>
</comment>
<dbReference type="EMBL" id="JACHEJ010000033">
    <property type="protein sequence ID" value="MBB6182466.1"/>
    <property type="molecule type" value="Genomic_DNA"/>
</dbReference>
<gene>
    <name evidence="5" type="ORF">HNQ75_004455</name>
</gene>
<reference evidence="5 6" key="1">
    <citation type="submission" date="2020-08" db="EMBL/GenBank/DDBJ databases">
        <title>Genomic Encyclopedia of Type Strains, Phase IV (KMG-IV): sequencing the most valuable type-strain genomes for metagenomic binning, comparative biology and taxonomic classification.</title>
        <authorList>
            <person name="Goeker M."/>
        </authorList>
    </citation>
    <scope>NUCLEOTIDE SEQUENCE [LARGE SCALE GENOMIC DNA]</scope>
    <source>
        <strain evidence="5 6">DSM 102134</strain>
    </source>
</reference>
<protein>
    <submittedName>
        <fullName evidence="5">DNA-binding transcriptional ArsR family regulator</fullName>
    </submittedName>
</protein>
<dbReference type="PRINTS" id="PR00778">
    <property type="entry name" value="HTHARSR"/>
</dbReference>
<keyword evidence="1" id="KW-0805">Transcription regulation</keyword>
<dbReference type="Gene3D" id="1.10.10.10">
    <property type="entry name" value="Winged helix-like DNA-binding domain superfamily/Winged helix DNA-binding domain"/>
    <property type="match status" value="1"/>
</dbReference>
<accession>A0A7X0DFT8</accession>
<dbReference type="SMART" id="SM00418">
    <property type="entry name" value="HTH_ARSR"/>
    <property type="match status" value="1"/>
</dbReference>
<name>A0A7X0DFT8_9HYPH</name>
<dbReference type="GO" id="GO:0003700">
    <property type="term" value="F:DNA-binding transcription factor activity"/>
    <property type="evidence" value="ECO:0007669"/>
    <property type="project" value="InterPro"/>
</dbReference>
<dbReference type="SUPFAM" id="SSF46785">
    <property type="entry name" value="Winged helix' DNA-binding domain"/>
    <property type="match status" value="1"/>
</dbReference>
<keyword evidence="6" id="KW-1185">Reference proteome</keyword>
<evidence type="ECO:0000256" key="2">
    <source>
        <dbReference type="ARBA" id="ARBA00023125"/>
    </source>
</evidence>
<keyword evidence="2 5" id="KW-0238">DNA-binding</keyword>
<dbReference type="PANTHER" id="PTHR43132:SF2">
    <property type="entry name" value="ARSENICAL RESISTANCE OPERON REPRESSOR ARSR-RELATED"/>
    <property type="match status" value="1"/>
</dbReference>
<dbReference type="InterPro" id="IPR011991">
    <property type="entry name" value="ArsR-like_HTH"/>
</dbReference>
<dbReference type="InterPro" id="IPR036390">
    <property type="entry name" value="WH_DNA-bd_sf"/>
</dbReference>
<dbReference type="NCBIfam" id="NF033788">
    <property type="entry name" value="HTH_metalloreg"/>
    <property type="match status" value="1"/>
</dbReference>
<proteinExistence type="predicted"/>
<evidence type="ECO:0000259" key="4">
    <source>
        <dbReference type="PROSITE" id="PS50987"/>
    </source>
</evidence>
<evidence type="ECO:0000256" key="3">
    <source>
        <dbReference type="ARBA" id="ARBA00023163"/>
    </source>
</evidence>